<evidence type="ECO:0000313" key="4">
    <source>
        <dbReference type="EMBL" id="MBN7820538.1"/>
    </source>
</evidence>
<dbReference type="PIRSF" id="PIRSF015626">
    <property type="entry name" value="FdhD"/>
    <property type="match status" value="1"/>
</dbReference>
<keyword evidence="5" id="KW-1185">Reference proteome</keyword>
<dbReference type="RefSeq" id="WP_206594377.1">
    <property type="nucleotide sequence ID" value="NZ_JAFKCS010000010.1"/>
</dbReference>
<gene>
    <name evidence="3 4" type="primary">fdhD</name>
    <name evidence="4" type="ORF">J0A65_11720</name>
</gene>
<organism evidence="4 5">
    <name type="scientific">Bowmanella yangjiangensis</name>
    <dbReference type="NCBI Taxonomy" id="2811230"/>
    <lineage>
        <taxon>Bacteria</taxon>
        <taxon>Pseudomonadati</taxon>
        <taxon>Pseudomonadota</taxon>
        <taxon>Gammaproteobacteria</taxon>
        <taxon>Alteromonadales</taxon>
        <taxon>Alteromonadaceae</taxon>
        <taxon>Bowmanella</taxon>
    </lineage>
</organism>
<dbReference type="PANTHER" id="PTHR30592">
    <property type="entry name" value="FORMATE DEHYDROGENASE"/>
    <property type="match status" value="1"/>
</dbReference>
<feature type="active site" description="Cysteine persulfide intermediate" evidence="3">
    <location>
        <position position="115"/>
    </location>
</feature>
<keyword evidence="1 3" id="KW-0963">Cytoplasm</keyword>
<evidence type="ECO:0000256" key="1">
    <source>
        <dbReference type="ARBA" id="ARBA00022490"/>
    </source>
</evidence>
<dbReference type="Pfam" id="PF02634">
    <property type="entry name" value="FdhD-NarQ"/>
    <property type="match status" value="1"/>
</dbReference>
<dbReference type="EMBL" id="JAFKCS010000010">
    <property type="protein sequence ID" value="MBN7820538.1"/>
    <property type="molecule type" value="Genomic_DNA"/>
</dbReference>
<accession>A0ABS3CTU4</accession>
<name>A0ABS3CTU4_9ALTE</name>
<evidence type="ECO:0000313" key="5">
    <source>
        <dbReference type="Proteomes" id="UP000663992"/>
    </source>
</evidence>
<comment type="subcellular location">
    <subcellularLocation>
        <location evidence="3">Cytoplasm</location>
    </subcellularLocation>
</comment>
<dbReference type="Gene3D" id="3.40.140.10">
    <property type="entry name" value="Cytidine Deaminase, domain 2"/>
    <property type="match status" value="1"/>
</dbReference>
<dbReference type="InterPro" id="IPR016193">
    <property type="entry name" value="Cytidine_deaminase-like"/>
</dbReference>
<dbReference type="SUPFAM" id="SSF53927">
    <property type="entry name" value="Cytidine deaminase-like"/>
    <property type="match status" value="1"/>
</dbReference>
<protein>
    <recommendedName>
        <fullName evidence="3">Sulfur carrier protein FdhD</fullName>
    </recommendedName>
</protein>
<dbReference type="Proteomes" id="UP000663992">
    <property type="component" value="Unassembled WGS sequence"/>
</dbReference>
<dbReference type="HAMAP" id="MF_00187">
    <property type="entry name" value="FdhD"/>
    <property type="match status" value="1"/>
</dbReference>
<dbReference type="PANTHER" id="PTHR30592:SF1">
    <property type="entry name" value="SULFUR CARRIER PROTEIN FDHD"/>
    <property type="match status" value="1"/>
</dbReference>
<comment type="caution">
    <text evidence="4">The sequence shown here is derived from an EMBL/GenBank/DDBJ whole genome shotgun (WGS) entry which is preliminary data.</text>
</comment>
<proteinExistence type="inferred from homology"/>
<evidence type="ECO:0000256" key="2">
    <source>
        <dbReference type="ARBA" id="ARBA00023150"/>
    </source>
</evidence>
<reference evidence="4 5" key="1">
    <citation type="submission" date="2021-03" db="EMBL/GenBank/DDBJ databases">
        <title>novel species isolated from a fishpond in China.</title>
        <authorList>
            <person name="Lu H."/>
            <person name="Cai Z."/>
        </authorList>
    </citation>
    <scope>NUCLEOTIDE SEQUENCE [LARGE SCALE GENOMIC DNA]</scope>
    <source>
        <strain evidence="4 5">Y57</strain>
    </source>
</reference>
<comment type="caution">
    <text evidence="3">Lacks conserved residue(s) required for the propagation of feature annotation.</text>
</comment>
<sequence>MSQDLTKTTEQPTPYRYQELNGEKQCSQFPLAAEIALAISYNGISQAVMMVSPQDLEDFVLGFSFTSGIINAAGQIYAVNIQPGDESAVVEVELSSRAFWQLKKQRRQMAGTSSCGLCGVEAIAQALPELPPLTPQPLPPMEHFIGLRDKITEVQQATKSSGAMHAALYLDAGGNIQLCREDIGRHNALDKLIGALLRQNLSAKEGMVVLTSRGSLELVQKAIRAGISTLVTLSAPTALTVDWARRHQLNFIHLPRRSPPRLYSPLSEIKG</sequence>
<comment type="similarity">
    <text evidence="3">Belongs to the FdhD family.</text>
</comment>
<keyword evidence="2 3" id="KW-0501">Molybdenum cofactor biosynthesis</keyword>
<evidence type="ECO:0000256" key="3">
    <source>
        <dbReference type="HAMAP-Rule" id="MF_00187"/>
    </source>
</evidence>
<dbReference type="NCBIfam" id="TIGR00129">
    <property type="entry name" value="fdhD_narQ"/>
    <property type="match status" value="1"/>
</dbReference>
<dbReference type="Gene3D" id="3.10.20.10">
    <property type="match status" value="1"/>
</dbReference>
<comment type="function">
    <text evidence="3">Required for formate dehydrogenase (FDH) activity. Acts as a sulfur carrier protein that transfers sulfur from IscS to the molybdenum cofactor prior to its insertion into FDH.</text>
</comment>
<dbReference type="InterPro" id="IPR003786">
    <property type="entry name" value="FdhD"/>
</dbReference>